<dbReference type="OrthoDB" id="126831at2759"/>
<evidence type="ECO:0000313" key="2">
    <source>
        <dbReference type="Proteomes" id="UP000688947"/>
    </source>
</evidence>
<sequence length="178" mass="20622">MLRDEIQSLLAEVGLRSTTAINPETASQPSGPPRHYHIWGGGHLLPENFEFPSIDPLGAWMLWWFGDQRRGYPPYNGISYDDLDTTKKKATLSEWSIMMRHIVNGIEYKLHVPMPSIRDESHAIDLFKTGYEMLKLKPSKRKRRVDQLKLTTVLRLVREGEVPRGRVLPFKARRRSTQ</sequence>
<protein>
    <submittedName>
        <fullName evidence="1">Uncharacterized protein</fullName>
    </submittedName>
</protein>
<accession>A0A8T1UI93</accession>
<dbReference type="VEuPathDB" id="FungiDB:PC110_g18746"/>
<gene>
    <name evidence="1" type="ORF">JG687_00006847</name>
</gene>
<dbReference type="EMBL" id="JAENGZ010000288">
    <property type="protein sequence ID" value="KAG6962943.1"/>
    <property type="molecule type" value="Genomic_DNA"/>
</dbReference>
<dbReference type="AlphaFoldDB" id="A0A8T1UI93"/>
<name>A0A8T1UI93_9STRA</name>
<organism evidence="1 2">
    <name type="scientific">Phytophthora cactorum</name>
    <dbReference type="NCBI Taxonomy" id="29920"/>
    <lineage>
        <taxon>Eukaryota</taxon>
        <taxon>Sar</taxon>
        <taxon>Stramenopiles</taxon>
        <taxon>Oomycota</taxon>
        <taxon>Peronosporomycetes</taxon>
        <taxon>Peronosporales</taxon>
        <taxon>Peronosporaceae</taxon>
        <taxon>Phytophthora</taxon>
    </lineage>
</organism>
<proteinExistence type="predicted"/>
<comment type="caution">
    <text evidence="1">The sequence shown here is derived from an EMBL/GenBank/DDBJ whole genome shotgun (WGS) entry which is preliminary data.</text>
</comment>
<reference evidence="1" key="1">
    <citation type="submission" date="2021-01" db="EMBL/GenBank/DDBJ databases">
        <title>Phytophthora aleatoria, a newly-described species from Pinus radiata is distinct from Phytophthora cactorum isolates based on comparative genomics.</title>
        <authorList>
            <person name="Mcdougal R."/>
            <person name="Panda P."/>
            <person name="Williams N."/>
            <person name="Studholme D.J."/>
        </authorList>
    </citation>
    <scope>NUCLEOTIDE SEQUENCE</scope>
    <source>
        <strain evidence="1">NZFS 3830</strain>
    </source>
</reference>
<dbReference type="Proteomes" id="UP000688947">
    <property type="component" value="Unassembled WGS sequence"/>
</dbReference>
<evidence type="ECO:0000313" key="1">
    <source>
        <dbReference type="EMBL" id="KAG6962943.1"/>
    </source>
</evidence>